<accession>A0A378I6E3</accession>
<evidence type="ECO:0000313" key="2">
    <source>
        <dbReference type="Proteomes" id="UP000254968"/>
    </source>
</evidence>
<sequence length="316" mass="35021">MLSYIKKTVIVFAVSTGMLYAGTMGGPIPICVPGNSIVPCATTSWDVSIDALYLKPAYGDDLIYHGVINDNLISHQIAKKSSEWNWGVKLAGAYHFNTGNDLSLNWYHFDQLINKTVSFNVPTLGIEIPITYAIKPEWDALNLEFGQIINYEESKSFRLYGSIQYTRLAYEGHINLPPLITRQAIKFLRASGEVKYHGAGPRVGLNWYYNLREEFGLYADAALTLLIGDGKFYRTKYVNDNVVAIKRNSKNLIVPEFEGKAGAQLIYLIGPSYLSFNAGYMLVDFISGINSGSSPHVKGIYLLSGAYIGAKWAGSI</sequence>
<dbReference type="Proteomes" id="UP000254968">
    <property type="component" value="Unassembled WGS sequence"/>
</dbReference>
<dbReference type="OrthoDB" id="5647975at2"/>
<evidence type="ECO:0000313" key="1">
    <source>
        <dbReference type="EMBL" id="STX28034.1"/>
    </source>
</evidence>
<proteinExistence type="predicted"/>
<protein>
    <submittedName>
        <fullName evidence="1">Major outer membrane protein</fullName>
    </submittedName>
</protein>
<dbReference type="RefSeq" id="WP_160149830.1">
    <property type="nucleotide sequence ID" value="NZ_CAAAHO010000008.1"/>
</dbReference>
<reference evidence="1 2" key="1">
    <citation type="submission" date="2018-06" db="EMBL/GenBank/DDBJ databases">
        <authorList>
            <consortium name="Pathogen Informatics"/>
            <person name="Doyle S."/>
        </authorList>
    </citation>
    <scope>NUCLEOTIDE SEQUENCE [LARGE SCALE GENOMIC DNA]</scope>
    <source>
        <strain evidence="1 2">NCTC13315</strain>
    </source>
</reference>
<gene>
    <name evidence="1" type="ORF">NCTC13315_00557</name>
</gene>
<organism evidence="1 2">
    <name type="scientific">Legionella beliardensis</name>
    <dbReference type="NCBI Taxonomy" id="91822"/>
    <lineage>
        <taxon>Bacteria</taxon>
        <taxon>Pseudomonadati</taxon>
        <taxon>Pseudomonadota</taxon>
        <taxon>Gammaproteobacteria</taxon>
        <taxon>Legionellales</taxon>
        <taxon>Legionellaceae</taxon>
        <taxon>Legionella</taxon>
    </lineage>
</organism>
<keyword evidence="2" id="KW-1185">Reference proteome</keyword>
<dbReference type="InterPro" id="IPR007825">
    <property type="entry name" value="Major_OMP_Legionella"/>
</dbReference>
<name>A0A378I6E3_9GAMM</name>
<dbReference type="EMBL" id="UGNV01000001">
    <property type="protein sequence ID" value="STX28034.1"/>
    <property type="molecule type" value="Genomic_DNA"/>
</dbReference>
<dbReference type="Pfam" id="PF05150">
    <property type="entry name" value="Legionella_OMP"/>
    <property type="match status" value="1"/>
</dbReference>
<dbReference type="AlphaFoldDB" id="A0A378I6E3"/>